<organism evidence="2 3">
    <name type="scientific">Paraburkholderia fungorum</name>
    <dbReference type="NCBI Taxonomy" id="134537"/>
    <lineage>
        <taxon>Bacteria</taxon>
        <taxon>Pseudomonadati</taxon>
        <taxon>Pseudomonadota</taxon>
        <taxon>Betaproteobacteria</taxon>
        <taxon>Burkholderiales</taxon>
        <taxon>Burkholderiaceae</taxon>
        <taxon>Paraburkholderia</taxon>
    </lineage>
</organism>
<dbReference type="EMBL" id="CP010027">
    <property type="protein sequence ID" value="AJZ63950.1"/>
    <property type="molecule type" value="Genomic_DNA"/>
</dbReference>
<dbReference type="GO" id="GO:0016813">
    <property type="term" value="F:hydrolase activity, acting on carbon-nitrogen (but not peptide) bonds, in linear amidines"/>
    <property type="evidence" value="ECO:0007669"/>
    <property type="project" value="InterPro"/>
</dbReference>
<keyword evidence="1" id="KW-0378">Hydrolase</keyword>
<dbReference type="SUPFAM" id="SSF53187">
    <property type="entry name" value="Zn-dependent exopeptidases"/>
    <property type="match status" value="1"/>
</dbReference>
<sequence length="133" mass="13819">MQAHKPTTGGTLADLRIDGARRWDSFTQLAQIGATDKGACVGSCWFAADMLAAVQQGADTPGFSSMDVISGAGHNAVYRARVVPAPMIFALPCKDGISHNEIEDARADNLEAGCNVLLQAMLNVAQTAGSAQA</sequence>
<reference evidence="2 3" key="1">
    <citation type="journal article" date="2015" name="Genome Announc.">
        <title>Complete genome sequences for 59 burkholderia isolates, both pathogenic and near neighbor.</title>
        <authorList>
            <person name="Johnson S.L."/>
            <person name="Bishop-Lilly K.A."/>
            <person name="Ladner J.T."/>
            <person name="Daligault H.E."/>
            <person name="Davenport K.W."/>
            <person name="Jaissle J."/>
            <person name="Frey K.G."/>
            <person name="Koroleva G.I."/>
            <person name="Bruce D.C."/>
            <person name="Coyne S.R."/>
            <person name="Broomall S.M."/>
            <person name="Li P.E."/>
            <person name="Teshima H."/>
            <person name="Gibbons H.S."/>
            <person name="Palacios G.F."/>
            <person name="Rosenzweig C.N."/>
            <person name="Redden C.L."/>
            <person name="Xu Y."/>
            <person name="Minogue T.D."/>
            <person name="Chain P.S."/>
        </authorList>
    </citation>
    <scope>NUCLEOTIDE SEQUENCE [LARGE SCALE GENOMIC DNA]</scope>
    <source>
        <strain evidence="2 3">ATCC BAA-463</strain>
    </source>
</reference>
<evidence type="ECO:0000256" key="1">
    <source>
        <dbReference type="ARBA" id="ARBA00022801"/>
    </source>
</evidence>
<dbReference type="KEGG" id="bfn:OI25_5140"/>
<gene>
    <name evidence="2" type="ORF">OI25_5140</name>
</gene>
<dbReference type="Gene3D" id="3.40.630.10">
    <property type="entry name" value="Zn peptidases"/>
    <property type="match status" value="1"/>
</dbReference>
<protein>
    <submittedName>
        <fullName evidence="2">Peptidase M20/M25/M40 family protein</fullName>
    </submittedName>
</protein>
<accession>A0AAU8TR26</accession>
<name>A0AAU8TR26_9BURK</name>
<dbReference type="InterPro" id="IPR010158">
    <property type="entry name" value="Amidase_Cbmase"/>
</dbReference>
<dbReference type="AlphaFoldDB" id="A0AAU8TR26"/>
<dbReference type="PANTHER" id="PTHR32494:SF5">
    <property type="entry name" value="ALLANTOATE AMIDOHYDROLASE"/>
    <property type="match status" value="1"/>
</dbReference>
<evidence type="ECO:0000313" key="3">
    <source>
        <dbReference type="Proteomes" id="UP000032614"/>
    </source>
</evidence>
<proteinExistence type="predicted"/>
<evidence type="ECO:0000313" key="2">
    <source>
        <dbReference type="EMBL" id="AJZ63950.1"/>
    </source>
</evidence>
<dbReference type="Proteomes" id="UP000032614">
    <property type="component" value="Chromosome 2"/>
</dbReference>
<dbReference type="PANTHER" id="PTHR32494">
    <property type="entry name" value="ALLANTOATE DEIMINASE-RELATED"/>
    <property type="match status" value="1"/>
</dbReference>